<feature type="transmembrane region" description="Helical" evidence="1">
    <location>
        <begin position="167"/>
        <end position="188"/>
    </location>
</feature>
<protein>
    <recommendedName>
        <fullName evidence="4">DoxX family protein</fullName>
    </recommendedName>
</protein>
<feature type="transmembrane region" description="Helical" evidence="1">
    <location>
        <begin position="20"/>
        <end position="41"/>
    </location>
</feature>
<organism evidence="2 3">
    <name type="scientific">Segetibacter aerophilus</name>
    <dbReference type="NCBI Taxonomy" id="670293"/>
    <lineage>
        <taxon>Bacteria</taxon>
        <taxon>Pseudomonadati</taxon>
        <taxon>Bacteroidota</taxon>
        <taxon>Chitinophagia</taxon>
        <taxon>Chitinophagales</taxon>
        <taxon>Chitinophagaceae</taxon>
        <taxon>Segetibacter</taxon>
    </lineage>
</organism>
<gene>
    <name evidence="2" type="ORF">SAE01_36890</name>
</gene>
<name>A0A512BGV4_9BACT</name>
<dbReference type="RefSeq" id="WP_147205304.1">
    <property type="nucleotide sequence ID" value="NZ_BJYT01000017.1"/>
</dbReference>
<sequence>MSILVALDRLHLQAKQNEWLRYFAIFNRIALAIGFFAGGMVKIVGERFASGLSVKHPMGSYLEALHHTGYYYTFIGVLQVAAAILLLIPRTVLLGALIYFPIILNIFVLSFAVRFDGSLFTSPLMVISNLFLLCWHYDRLKYVLPFKHPAIDAAAAKPERISNKFPVLFFAGVVATVIFFLFIAANLYDIKPYNSFVDCKKQFIGTNRTTAGDAFCDCIHNNGQQLDSCLDKYNKAPNDKPLR</sequence>
<dbReference type="Proteomes" id="UP000321513">
    <property type="component" value="Unassembled WGS sequence"/>
</dbReference>
<feature type="transmembrane region" description="Helical" evidence="1">
    <location>
        <begin position="69"/>
        <end position="88"/>
    </location>
</feature>
<keyword evidence="1" id="KW-1133">Transmembrane helix</keyword>
<evidence type="ECO:0008006" key="4">
    <source>
        <dbReference type="Google" id="ProtNLM"/>
    </source>
</evidence>
<reference evidence="2 3" key="1">
    <citation type="submission" date="2019-07" db="EMBL/GenBank/DDBJ databases">
        <title>Whole genome shotgun sequence of Segetibacter aerophilus NBRC 106135.</title>
        <authorList>
            <person name="Hosoyama A."/>
            <person name="Uohara A."/>
            <person name="Ohji S."/>
            <person name="Ichikawa N."/>
        </authorList>
    </citation>
    <scope>NUCLEOTIDE SEQUENCE [LARGE SCALE GENOMIC DNA]</scope>
    <source>
        <strain evidence="2 3">NBRC 106135</strain>
    </source>
</reference>
<evidence type="ECO:0000256" key="1">
    <source>
        <dbReference type="SAM" id="Phobius"/>
    </source>
</evidence>
<accession>A0A512BGV4</accession>
<dbReference type="EMBL" id="BJYT01000017">
    <property type="protein sequence ID" value="GEO11193.1"/>
    <property type="molecule type" value="Genomic_DNA"/>
</dbReference>
<evidence type="ECO:0000313" key="3">
    <source>
        <dbReference type="Proteomes" id="UP000321513"/>
    </source>
</evidence>
<evidence type="ECO:0000313" key="2">
    <source>
        <dbReference type="EMBL" id="GEO11193.1"/>
    </source>
</evidence>
<keyword evidence="1" id="KW-0812">Transmembrane</keyword>
<dbReference type="OrthoDB" id="5524812at2"/>
<keyword evidence="3" id="KW-1185">Reference proteome</keyword>
<feature type="transmembrane region" description="Helical" evidence="1">
    <location>
        <begin position="119"/>
        <end position="137"/>
    </location>
</feature>
<keyword evidence="1" id="KW-0472">Membrane</keyword>
<dbReference type="AlphaFoldDB" id="A0A512BGV4"/>
<proteinExistence type="predicted"/>
<comment type="caution">
    <text evidence="2">The sequence shown here is derived from an EMBL/GenBank/DDBJ whole genome shotgun (WGS) entry which is preliminary data.</text>
</comment>
<feature type="transmembrane region" description="Helical" evidence="1">
    <location>
        <begin position="93"/>
        <end position="113"/>
    </location>
</feature>